<dbReference type="SUPFAM" id="SSF52540">
    <property type="entry name" value="P-loop containing nucleoside triphosphate hydrolases"/>
    <property type="match status" value="1"/>
</dbReference>
<keyword evidence="6 17" id="KW-0378">Hydrolase</keyword>
<dbReference type="OMA" id="IFIRMYS"/>
<evidence type="ECO:0000256" key="2">
    <source>
        <dbReference type="ARBA" id="ARBA00007448"/>
    </source>
</evidence>
<dbReference type="Pfam" id="PF00004">
    <property type="entry name" value="AAA"/>
    <property type="match status" value="2"/>
</dbReference>
<dbReference type="InParanoid" id="A0A165AA80"/>
<evidence type="ECO:0000256" key="1">
    <source>
        <dbReference type="ARBA" id="ARBA00004434"/>
    </source>
</evidence>
<evidence type="ECO:0000256" key="12">
    <source>
        <dbReference type="RuleBase" id="RU003651"/>
    </source>
</evidence>
<keyword evidence="7 12" id="KW-0067">ATP-binding</keyword>
<evidence type="ECO:0000256" key="7">
    <source>
        <dbReference type="ARBA" id="ARBA00022840"/>
    </source>
</evidence>
<protein>
    <submittedName>
        <fullName evidence="17">p-loop containing nucleoside triphosphate hydrolase protein</fullName>
    </submittedName>
</protein>
<feature type="region of interest" description="Disordered" evidence="13">
    <location>
        <begin position="128"/>
        <end position="162"/>
    </location>
</feature>
<dbReference type="PANTHER" id="PTHR23070">
    <property type="entry name" value="BCS1 AAA-TYPE ATPASE"/>
    <property type="match status" value="1"/>
</dbReference>
<evidence type="ECO:0000256" key="3">
    <source>
        <dbReference type="ARBA" id="ARBA00022692"/>
    </source>
</evidence>
<keyword evidence="3 14" id="KW-0812">Transmembrane</keyword>
<dbReference type="OrthoDB" id="10251412at2759"/>
<dbReference type="GeneID" id="28898926"/>
<dbReference type="GO" id="GO:0005524">
    <property type="term" value="F:ATP binding"/>
    <property type="evidence" value="ECO:0007669"/>
    <property type="project" value="UniProtKB-KW"/>
</dbReference>
<evidence type="ECO:0000256" key="11">
    <source>
        <dbReference type="ARBA" id="ARBA00048778"/>
    </source>
</evidence>
<dbReference type="InterPro" id="IPR003960">
    <property type="entry name" value="ATPase_AAA_CS"/>
</dbReference>
<evidence type="ECO:0000259" key="15">
    <source>
        <dbReference type="SMART" id="SM00382"/>
    </source>
</evidence>
<reference evidence="17 18" key="1">
    <citation type="journal article" date="2016" name="Fungal Biol.">
        <title>The genome of Xylona heveae provides a window into fungal endophytism.</title>
        <authorList>
            <person name="Gazis R."/>
            <person name="Kuo A."/>
            <person name="Riley R."/>
            <person name="LaButti K."/>
            <person name="Lipzen A."/>
            <person name="Lin J."/>
            <person name="Amirebrahimi M."/>
            <person name="Hesse C.N."/>
            <person name="Spatafora J.W."/>
            <person name="Henrissat B."/>
            <person name="Hainaut M."/>
            <person name="Grigoriev I.V."/>
            <person name="Hibbett D.S."/>
        </authorList>
    </citation>
    <scope>NUCLEOTIDE SEQUENCE [LARGE SCALE GENOMIC DNA]</scope>
    <source>
        <strain evidence="17 18">TC161</strain>
    </source>
</reference>
<keyword evidence="18" id="KW-1185">Reference proteome</keyword>
<evidence type="ECO:0000256" key="6">
    <source>
        <dbReference type="ARBA" id="ARBA00022801"/>
    </source>
</evidence>
<sequence length="603" mass="68296">MSCWMPKNIVIDAAANDTDSYVPRIPLNILEAFIPGYSAISEFLFHALGFDITILVSIGFLIFALITSAQYIWQRLYERFCQWFTSTISVESEDDIYDDVMRWVAEQNMTMRCRSLKVTSGSFTAWDTDDDSDSDSDDESDDGNSKDTTASKIKPSENYRPTHIEGYGDVKLLNFRAAYAKTPPRFEPYSGKHMFFHKGSLFIFSRRKQTRESYYRPTEYEIASLTRVGRSTEPLKELLEEIREHNSTREKALTVIRRPASKESRKNNGATWTRVAARPSRALNTVVLDSVQKARVLLDINEYLHPATARWYANRGIPYRRGYLFHGPSGCGKTSLSFAIAGIFGLDIYVISLLEPTLTEEELCALLNHLPKRCVVLLEDIDSAGLKRKEKSDADMEDAGSKSPSEWGLVEVARALKQEQDEKKDKDKGISLSGLLNAIDGVASHEGRVLVMTTNYPDNLDDALIRPGRVDMQVQFDLATKDQIRELFIRMYSNEDTKAGHHSHKRQNSNGSLHGTVKTKHARKASRAAAREKKDGTLPYEELRSIARDFADHLPDGRISPAEIQGFLLMRKKEPKRALEQVDAWRDALLHAKEAKAKILTVQ</sequence>
<accession>A0A165AA80</accession>
<feature type="region of interest" description="Disordered" evidence="13">
    <location>
        <begin position="497"/>
        <end position="534"/>
    </location>
</feature>
<dbReference type="SMART" id="SM01024">
    <property type="entry name" value="BCS1_N"/>
    <property type="match status" value="1"/>
</dbReference>
<dbReference type="InterPro" id="IPR057495">
    <property type="entry name" value="AAA_lid_BCS1"/>
</dbReference>
<evidence type="ECO:0000256" key="13">
    <source>
        <dbReference type="SAM" id="MobiDB-lite"/>
    </source>
</evidence>
<dbReference type="Gene3D" id="3.40.50.300">
    <property type="entry name" value="P-loop containing nucleotide triphosphate hydrolases"/>
    <property type="match status" value="1"/>
</dbReference>
<evidence type="ECO:0000256" key="10">
    <source>
        <dbReference type="ARBA" id="ARBA00023136"/>
    </source>
</evidence>
<evidence type="ECO:0000313" key="17">
    <source>
        <dbReference type="EMBL" id="KZF20161.1"/>
    </source>
</evidence>
<dbReference type="InterPro" id="IPR050747">
    <property type="entry name" value="Mitochondrial_chaperone_BCS1"/>
</dbReference>
<dbReference type="AlphaFoldDB" id="A0A165AA80"/>
<evidence type="ECO:0000256" key="9">
    <source>
        <dbReference type="ARBA" id="ARBA00023128"/>
    </source>
</evidence>
<keyword evidence="4 12" id="KW-0547">Nucleotide-binding</keyword>
<dbReference type="PROSITE" id="PS00674">
    <property type="entry name" value="AAA"/>
    <property type="match status" value="1"/>
</dbReference>
<dbReference type="RefSeq" id="XP_018185716.1">
    <property type="nucleotide sequence ID" value="XM_018333789.1"/>
</dbReference>
<evidence type="ECO:0000256" key="14">
    <source>
        <dbReference type="SAM" id="Phobius"/>
    </source>
</evidence>
<keyword evidence="10 14" id="KW-0472">Membrane</keyword>
<feature type="domain" description="BCS1 N-terminal" evidence="16">
    <location>
        <begin position="60"/>
        <end position="286"/>
    </location>
</feature>
<comment type="catalytic activity">
    <reaction evidence="11">
        <text>ATP + H2O = ADP + phosphate + H(+)</text>
        <dbReference type="Rhea" id="RHEA:13065"/>
        <dbReference type="ChEBI" id="CHEBI:15377"/>
        <dbReference type="ChEBI" id="CHEBI:15378"/>
        <dbReference type="ChEBI" id="CHEBI:30616"/>
        <dbReference type="ChEBI" id="CHEBI:43474"/>
        <dbReference type="ChEBI" id="CHEBI:456216"/>
    </reaction>
    <physiologicalReaction direction="left-to-right" evidence="11">
        <dbReference type="Rhea" id="RHEA:13066"/>
    </physiologicalReaction>
</comment>
<dbReference type="InterPro" id="IPR014851">
    <property type="entry name" value="BCS1_N"/>
</dbReference>
<dbReference type="InterPro" id="IPR027417">
    <property type="entry name" value="P-loop_NTPase"/>
</dbReference>
<dbReference type="GO" id="GO:0005743">
    <property type="term" value="C:mitochondrial inner membrane"/>
    <property type="evidence" value="ECO:0007669"/>
    <property type="project" value="UniProtKB-SubCell"/>
</dbReference>
<name>A0A165AA80_XYLHT</name>
<keyword evidence="9" id="KW-0496">Mitochondrion</keyword>
<evidence type="ECO:0000259" key="16">
    <source>
        <dbReference type="SMART" id="SM01024"/>
    </source>
</evidence>
<comment type="subcellular location">
    <subcellularLocation>
        <location evidence="1">Mitochondrion inner membrane</location>
        <topology evidence="1">Single-pass membrane protein</topology>
    </subcellularLocation>
</comment>
<organism evidence="17 18">
    <name type="scientific">Xylona heveae (strain CBS 132557 / TC161)</name>
    <dbReference type="NCBI Taxonomy" id="1328760"/>
    <lineage>
        <taxon>Eukaryota</taxon>
        <taxon>Fungi</taxon>
        <taxon>Dikarya</taxon>
        <taxon>Ascomycota</taxon>
        <taxon>Pezizomycotina</taxon>
        <taxon>Xylonomycetes</taxon>
        <taxon>Xylonales</taxon>
        <taxon>Xylonaceae</taxon>
        <taxon>Xylona</taxon>
    </lineage>
</organism>
<evidence type="ECO:0000256" key="5">
    <source>
        <dbReference type="ARBA" id="ARBA00022792"/>
    </source>
</evidence>
<proteinExistence type="inferred from homology"/>
<dbReference type="EMBL" id="KV407463">
    <property type="protein sequence ID" value="KZF20161.1"/>
    <property type="molecule type" value="Genomic_DNA"/>
</dbReference>
<keyword evidence="8 14" id="KW-1133">Transmembrane helix</keyword>
<comment type="similarity">
    <text evidence="2">Belongs to the AAA ATPase family. BCS1 subfamily.</text>
</comment>
<feature type="transmembrane region" description="Helical" evidence="14">
    <location>
        <begin position="43"/>
        <end position="66"/>
    </location>
</feature>
<dbReference type="Proteomes" id="UP000076632">
    <property type="component" value="Unassembled WGS sequence"/>
</dbReference>
<dbReference type="STRING" id="1328760.A0A165AA80"/>
<dbReference type="InterPro" id="IPR003593">
    <property type="entry name" value="AAA+_ATPase"/>
</dbReference>
<dbReference type="SMART" id="SM00382">
    <property type="entry name" value="AAA"/>
    <property type="match status" value="1"/>
</dbReference>
<evidence type="ECO:0000256" key="8">
    <source>
        <dbReference type="ARBA" id="ARBA00022989"/>
    </source>
</evidence>
<dbReference type="Pfam" id="PF25426">
    <property type="entry name" value="AAA_lid_BCS1"/>
    <property type="match status" value="1"/>
</dbReference>
<dbReference type="InterPro" id="IPR003959">
    <property type="entry name" value="ATPase_AAA_core"/>
</dbReference>
<gene>
    <name evidence="17" type="ORF">L228DRAFT_253942</name>
</gene>
<dbReference type="Pfam" id="PF08740">
    <property type="entry name" value="BCS1_N"/>
    <property type="match status" value="1"/>
</dbReference>
<feature type="compositionally biased region" description="Basic residues" evidence="13">
    <location>
        <begin position="517"/>
        <end position="526"/>
    </location>
</feature>
<dbReference type="GO" id="GO:0016887">
    <property type="term" value="F:ATP hydrolysis activity"/>
    <property type="evidence" value="ECO:0007669"/>
    <property type="project" value="InterPro"/>
</dbReference>
<keyword evidence="5" id="KW-0999">Mitochondrion inner membrane</keyword>
<evidence type="ECO:0000313" key="18">
    <source>
        <dbReference type="Proteomes" id="UP000076632"/>
    </source>
</evidence>
<feature type="domain" description="AAA+ ATPase" evidence="15">
    <location>
        <begin position="319"/>
        <end position="480"/>
    </location>
</feature>
<evidence type="ECO:0000256" key="4">
    <source>
        <dbReference type="ARBA" id="ARBA00022741"/>
    </source>
</evidence>
<feature type="compositionally biased region" description="Acidic residues" evidence="13">
    <location>
        <begin position="128"/>
        <end position="142"/>
    </location>
</feature>